<dbReference type="InterPro" id="IPR036761">
    <property type="entry name" value="TTHA0802/YceI-like_sf"/>
</dbReference>
<proteinExistence type="predicted"/>
<dbReference type="PANTHER" id="PTHR34406">
    <property type="entry name" value="PROTEIN YCEI"/>
    <property type="match status" value="1"/>
</dbReference>
<protein>
    <submittedName>
        <fullName evidence="3">YceI family protein</fullName>
    </submittedName>
</protein>
<accession>A0A411PD25</accession>
<gene>
    <name evidence="3" type="ORF">EXU30_01160</name>
</gene>
<keyword evidence="4" id="KW-1185">Reference proteome</keyword>
<dbReference type="SMART" id="SM00867">
    <property type="entry name" value="YceI"/>
    <property type="match status" value="1"/>
</dbReference>
<dbReference type="Gene3D" id="2.40.128.110">
    <property type="entry name" value="Lipid/polyisoprenoid-binding, YceI-like"/>
    <property type="match status" value="1"/>
</dbReference>
<dbReference type="Proteomes" id="UP000291106">
    <property type="component" value="Chromosome"/>
</dbReference>
<dbReference type="InterPro" id="IPR007372">
    <property type="entry name" value="Lipid/polyisoprenoid-bd_YceI"/>
</dbReference>
<evidence type="ECO:0000313" key="3">
    <source>
        <dbReference type="EMBL" id="QBF81455.1"/>
    </source>
</evidence>
<feature type="chain" id="PRO_5019151888" evidence="1">
    <location>
        <begin position="24"/>
        <end position="195"/>
    </location>
</feature>
<dbReference type="PANTHER" id="PTHR34406:SF1">
    <property type="entry name" value="PROTEIN YCEI"/>
    <property type="match status" value="1"/>
</dbReference>
<dbReference type="KEGG" id="smai:EXU30_01160"/>
<dbReference type="InterPro" id="IPR027016">
    <property type="entry name" value="UCP029811"/>
</dbReference>
<dbReference type="SUPFAM" id="SSF101874">
    <property type="entry name" value="YceI-like"/>
    <property type="match status" value="1"/>
</dbReference>
<feature type="signal peptide" evidence="1">
    <location>
        <begin position="1"/>
        <end position="23"/>
    </location>
</feature>
<evidence type="ECO:0000259" key="2">
    <source>
        <dbReference type="SMART" id="SM00867"/>
    </source>
</evidence>
<sequence>MKTQLKCLSVVALSAFFSASALAGDWQVNSANSNVSFISTKKQDIAEVHHFKNLSGSLSESGEFSLTIPLKSVATGIEIRDQRMQSMLFEVSKYPSMMLSAEVKPELYKSLAVGHSVIAQVNGTIDLHGIKADKVFDVMVAKVAKEKLLVTSFKPVVVNAKDFGLEGGVEKLREVAGLSSISLAVPVSFVISLSQ</sequence>
<evidence type="ECO:0000313" key="4">
    <source>
        <dbReference type="Proteomes" id="UP000291106"/>
    </source>
</evidence>
<keyword evidence="1" id="KW-0732">Signal</keyword>
<dbReference type="PIRSF" id="PIRSF029811">
    <property type="entry name" value="UCP029811"/>
    <property type="match status" value="1"/>
</dbReference>
<organism evidence="3 4">
    <name type="scientific">Shewanella maritima</name>
    <dbReference type="NCBI Taxonomy" id="2520507"/>
    <lineage>
        <taxon>Bacteria</taxon>
        <taxon>Pseudomonadati</taxon>
        <taxon>Pseudomonadota</taxon>
        <taxon>Gammaproteobacteria</taxon>
        <taxon>Alteromonadales</taxon>
        <taxon>Shewanellaceae</taxon>
        <taxon>Shewanella</taxon>
    </lineage>
</organism>
<dbReference type="EMBL" id="CP036200">
    <property type="protein sequence ID" value="QBF81455.1"/>
    <property type="molecule type" value="Genomic_DNA"/>
</dbReference>
<dbReference type="Pfam" id="PF04264">
    <property type="entry name" value="YceI"/>
    <property type="match status" value="1"/>
</dbReference>
<name>A0A411PD25_9GAMM</name>
<evidence type="ECO:0000256" key="1">
    <source>
        <dbReference type="SAM" id="SignalP"/>
    </source>
</evidence>
<dbReference type="OrthoDB" id="9793816at2"/>
<feature type="domain" description="Lipid/polyisoprenoid-binding YceI-like" evidence="2">
    <location>
        <begin position="25"/>
        <end position="194"/>
    </location>
</feature>
<dbReference type="RefSeq" id="WP_130597432.1">
    <property type="nucleotide sequence ID" value="NZ_CP036200.1"/>
</dbReference>
<dbReference type="AlphaFoldDB" id="A0A411PD25"/>
<reference evidence="3 4" key="1">
    <citation type="submission" date="2019-02" db="EMBL/GenBank/DDBJ databases">
        <title>Shewanella sp. D4-2 isolated from Dokdo Island.</title>
        <authorList>
            <person name="Baek K."/>
        </authorList>
    </citation>
    <scope>NUCLEOTIDE SEQUENCE [LARGE SCALE GENOMIC DNA]</scope>
    <source>
        <strain evidence="3 4">D4-2</strain>
    </source>
</reference>